<reference evidence="1" key="1">
    <citation type="journal article" date="2022" name="bioRxiv">
        <title>Sequencing and chromosome-scale assembly of the giantPleurodeles waltlgenome.</title>
        <authorList>
            <person name="Brown T."/>
            <person name="Elewa A."/>
            <person name="Iarovenko S."/>
            <person name="Subramanian E."/>
            <person name="Araus A.J."/>
            <person name="Petzold A."/>
            <person name="Susuki M."/>
            <person name="Suzuki K.-i.T."/>
            <person name="Hayashi T."/>
            <person name="Toyoda A."/>
            <person name="Oliveira C."/>
            <person name="Osipova E."/>
            <person name="Leigh N.D."/>
            <person name="Simon A."/>
            <person name="Yun M.H."/>
        </authorList>
    </citation>
    <scope>NUCLEOTIDE SEQUENCE</scope>
    <source>
        <strain evidence="1">20211129_DDA</strain>
        <tissue evidence="1">Liver</tissue>
    </source>
</reference>
<sequence length="122" mass="13711">MWTNPKVERNQIIAKDCLTIAYHLIPKAILVGYMKKALKAYHKLIALAALLGKQRVEMSLRVGFIATTDTQASFRLCGSGFFDPFLGSERSRVSTSNGRVRLKRARFSHRLFSAASLHFSLP</sequence>
<evidence type="ECO:0000313" key="1">
    <source>
        <dbReference type="EMBL" id="KAJ1104156.1"/>
    </source>
</evidence>
<accession>A0AAV7MLA4</accession>
<evidence type="ECO:0000313" key="2">
    <source>
        <dbReference type="Proteomes" id="UP001066276"/>
    </source>
</evidence>
<dbReference type="AlphaFoldDB" id="A0AAV7MLA4"/>
<dbReference type="Proteomes" id="UP001066276">
    <property type="component" value="Chromosome 9"/>
</dbReference>
<keyword evidence="2" id="KW-1185">Reference proteome</keyword>
<comment type="caution">
    <text evidence="1">The sequence shown here is derived from an EMBL/GenBank/DDBJ whole genome shotgun (WGS) entry which is preliminary data.</text>
</comment>
<gene>
    <name evidence="1" type="ORF">NDU88_001571</name>
</gene>
<name>A0AAV7MLA4_PLEWA</name>
<dbReference type="EMBL" id="JANPWB010000013">
    <property type="protein sequence ID" value="KAJ1104156.1"/>
    <property type="molecule type" value="Genomic_DNA"/>
</dbReference>
<proteinExistence type="predicted"/>
<organism evidence="1 2">
    <name type="scientific">Pleurodeles waltl</name>
    <name type="common">Iberian ribbed newt</name>
    <dbReference type="NCBI Taxonomy" id="8319"/>
    <lineage>
        <taxon>Eukaryota</taxon>
        <taxon>Metazoa</taxon>
        <taxon>Chordata</taxon>
        <taxon>Craniata</taxon>
        <taxon>Vertebrata</taxon>
        <taxon>Euteleostomi</taxon>
        <taxon>Amphibia</taxon>
        <taxon>Batrachia</taxon>
        <taxon>Caudata</taxon>
        <taxon>Salamandroidea</taxon>
        <taxon>Salamandridae</taxon>
        <taxon>Pleurodelinae</taxon>
        <taxon>Pleurodeles</taxon>
    </lineage>
</organism>
<protein>
    <submittedName>
        <fullName evidence="1">Uncharacterized protein</fullName>
    </submittedName>
</protein>